<dbReference type="SUPFAM" id="SSF54427">
    <property type="entry name" value="NTF2-like"/>
    <property type="match status" value="1"/>
</dbReference>
<evidence type="ECO:0000313" key="2">
    <source>
        <dbReference type="EMBL" id="BBD79410.1"/>
    </source>
</evidence>
<sequence length="127" mass="14452">MHPDDDRAEILALLERQAAAWNRGDLDAFMEGYWSHPQLRYANGNPPVRGWTALYQSYRERYGQNRLEGRLTFGDAEVEFLGEEHAMVFGSYAVDTGADRAHGNYTLILRRLPVGWRIVADQSSAAH</sequence>
<proteinExistence type="predicted"/>
<dbReference type="OrthoDB" id="120856at2"/>
<accession>A0A2Z6E2X3</accession>
<dbReference type="Gene3D" id="3.10.450.50">
    <property type="match status" value="1"/>
</dbReference>
<feature type="domain" description="DUF4440" evidence="1">
    <location>
        <begin position="10"/>
        <end position="118"/>
    </location>
</feature>
<dbReference type="InterPro" id="IPR027843">
    <property type="entry name" value="DUF4440"/>
</dbReference>
<reference evidence="3" key="2">
    <citation type="submission" date="2018-06" db="EMBL/GenBank/DDBJ databases">
        <title>Genome sequence of Rhodanobacteraceae bacterium strain Dysh456.</title>
        <authorList>
            <person name="Fukui M."/>
        </authorList>
    </citation>
    <scope>NUCLEOTIDE SEQUENCE [LARGE SCALE GENOMIC DNA]</scope>
    <source>
        <strain evidence="3">Dysh456</strain>
    </source>
</reference>
<reference evidence="3" key="1">
    <citation type="submission" date="2018-04" db="EMBL/GenBank/DDBJ databases">
        <authorList>
            <person name="Watanabe M."/>
            <person name="Kojima H."/>
        </authorList>
    </citation>
    <scope>NUCLEOTIDE SEQUENCE [LARGE SCALE GENOMIC DNA]</scope>
    <source>
        <strain evidence="3">Dysh456</strain>
    </source>
</reference>
<dbReference type="AlphaFoldDB" id="A0A2Z6E2X3"/>
<dbReference type="InterPro" id="IPR032710">
    <property type="entry name" value="NTF2-like_dom_sf"/>
</dbReference>
<name>A0A2Z6E2X3_9GAMM</name>
<keyword evidence="3" id="KW-1185">Reference proteome</keyword>
<dbReference type="Pfam" id="PF14534">
    <property type="entry name" value="DUF4440"/>
    <property type="match status" value="1"/>
</dbReference>
<dbReference type="RefSeq" id="WP_126536537.1">
    <property type="nucleotide sequence ID" value="NZ_AP018560.1"/>
</dbReference>
<gene>
    <name evidence="2" type="ORF">ALSL_0744</name>
</gene>
<dbReference type="Proteomes" id="UP000270530">
    <property type="component" value="Chromosome"/>
</dbReference>
<evidence type="ECO:0000313" key="3">
    <source>
        <dbReference type="Proteomes" id="UP000270530"/>
    </source>
</evidence>
<dbReference type="EMBL" id="AP018560">
    <property type="protein sequence ID" value="BBD79410.1"/>
    <property type="molecule type" value="Genomic_DNA"/>
</dbReference>
<organism evidence="2 3">
    <name type="scientific">Aerosticca soli</name>
    <dbReference type="NCBI Taxonomy" id="2010829"/>
    <lineage>
        <taxon>Bacteria</taxon>
        <taxon>Pseudomonadati</taxon>
        <taxon>Pseudomonadota</taxon>
        <taxon>Gammaproteobacteria</taxon>
        <taxon>Lysobacterales</taxon>
        <taxon>Rhodanobacteraceae</taxon>
        <taxon>Aerosticca</taxon>
    </lineage>
</organism>
<protein>
    <submittedName>
        <fullName evidence="2">L-asparaginase</fullName>
    </submittedName>
</protein>
<evidence type="ECO:0000259" key="1">
    <source>
        <dbReference type="Pfam" id="PF14534"/>
    </source>
</evidence>
<dbReference type="KEGG" id="rbd:ALSL_0744"/>